<dbReference type="InterPro" id="IPR036640">
    <property type="entry name" value="ABC1_TM_sf"/>
</dbReference>
<evidence type="ECO:0000259" key="10">
    <source>
        <dbReference type="PROSITE" id="PS50929"/>
    </source>
</evidence>
<dbReference type="Pfam" id="PF00005">
    <property type="entry name" value="ABC_tran"/>
    <property type="match status" value="2"/>
</dbReference>
<protein>
    <submittedName>
        <fullName evidence="12">ATP-binding cassette sub-family C member 8-like</fullName>
    </submittedName>
</protein>
<keyword evidence="2" id="KW-0813">Transport</keyword>
<evidence type="ECO:0000256" key="3">
    <source>
        <dbReference type="ARBA" id="ARBA00022692"/>
    </source>
</evidence>
<dbReference type="Gene3D" id="3.40.50.300">
    <property type="entry name" value="P-loop containing nucleotide triphosphate hydrolases"/>
    <property type="match status" value="2"/>
</dbReference>
<name>A0ABM0MVR0_SACKO</name>
<dbReference type="PANTHER" id="PTHR24223">
    <property type="entry name" value="ATP-BINDING CASSETTE SUB-FAMILY C"/>
    <property type="match status" value="1"/>
</dbReference>
<sequence length="773" mass="86531">MQSLIRYQQILDVCSLQPDIDILLAGDNTEIGEKGINLSGGQKQRISVARALYSRTDIVILDDPLASLDVHVGAHLMENGIVEFLMEEERTVIVVTHHLQYLCHADQVVIMEDCTVARQGDLKEIRRHSPELYSDWQKSITVITESEASQSEGEDVNTERKHLLDVVKQMSNQSVDGIQEDGLLIVKEERETGSVSLHMYLSYARAIKYPFVFLICILYITQTALHIVNNFWLSEWSEAGVNIDNKTEAQLEEELDYYLNGYAALSFGFAGFNLLTVAIIIICSLFAIRRMYIRLLRNIVHAPMRFFDTTPLGRILNRFSTDTQVIDQRLWKTTVQIIQASLPCISAIVVSAVVTPIFIGAVAPVIILYYFVQSYFLSSARELQRLDSITRSPIFEHFSETVGGLSTVRAFRHEAKFRQSFMHRMNKNNLAQLYLNYSHRWLGVNLEILGALVILISGLSSLISCELGQIEPSLVGLALTYSVSISGFLTWLVRAGADCEMYMNAVERVEYYSQVNTEQYQGVYNPPPDWPDKGDVILENVSVRYATGLDPVLRDVNVRFKAGEKVGICGRTGSGKSSLTLALYRIIDTFQGRILIDGVDISHVPLLTLRSRLAIIPQDPVLFQGTIRFNLDPEGSKTDDELWQALEIAQLKPVVSELHMTLDAQVTEEGENFSLGQRQLFCLARAFLRKARILVMDEATASIDIKTDKILQQVVANAFADMTVLTIAHRIATILDADSVLVLSDGSVEEYDTPSNLLANSDSAFVSLVNGPS</sequence>
<keyword evidence="3 8" id="KW-0812">Transmembrane</keyword>
<evidence type="ECO:0000256" key="2">
    <source>
        <dbReference type="ARBA" id="ARBA00022448"/>
    </source>
</evidence>
<evidence type="ECO:0000256" key="7">
    <source>
        <dbReference type="ARBA" id="ARBA00023136"/>
    </source>
</evidence>
<dbReference type="SMART" id="SM00382">
    <property type="entry name" value="AAA"/>
    <property type="match status" value="1"/>
</dbReference>
<feature type="transmembrane region" description="Helical" evidence="8">
    <location>
        <begin position="474"/>
        <end position="493"/>
    </location>
</feature>
<feature type="domain" description="ABC transporter" evidence="9">
    <location>
        <begin position="536"/>
        <end position="770"/>
    </location>
</feature>
<dbReference type="Proteomes" id="UP000694865">
    <property type="component" value="Unplaced"/>
</dbReference>
<reference evidence="12" key="1">
    <citation type="submission" date="2025-08" db="UniProtKB">
        <authorList>
            <consortium name="RefSeq"/>
        </authorList>
    </citation>
    <scope>IDENTIFICATION</scope>
    <source>
        <tissue evidence="12">Testes</tissue>
    </source>
</reference>
<dbReference type="CDD" id="cd03244">
    <property type="entry name" value="ABCC_MRP_domain2"/>
    <property type="match status" value="1"/>
</dbReference>
<dbReference type="InterPro" id="IPR003593">
    <property type="entry name" value="AAA+_ATPase"/>
</dbReference>
<evidence type="ECO:0000256" key="8">
    <source>
        <dbReference type="SAM" id="Phobius"/>
    </source>
</evidence>
<dbReference type="InterPro" id="IPR050173">
    <property type="entry name" value="ABC_transporter_C-like"/>
</dbReference>
<evidence type="ECO:0000256" key="5">
    <source>
        <dbReference type="ARBA" id="ARBA00022840"/>
    </source>
</evidence>
<dbReference type="InterPro" id="IPR003439">
    <property type="entry name" value="ABC_transporter-like_ATP-bd"/>
</dbReference>
<dbReference type="InterPro" id="IPR011527">
    <property type="entry name" value="ABC1_TM_dom"/>
</dbReference>
<feature type="transmembrane region" description="Helical" evidence="8">
    <location>
        <begin position="209"/>
        <end position="228"/>
    </location>
</feature>
<dbReference type="SUPFAM" id="SSF52540">
    <property type="entry name" value="P-loop containing nucleoside triphosphate hydrolases"/>
    <property type="match status" value="2"/>
</dbReference>
<feature type="transmembrane region" description="Helical" evidence="8">
    <location>
        <begin position="347"/>
        <end position="372"/>
    </location>
</feature>
<comment type="subcellular location">
    <subcellularLocation>
        <location evidence="1">Membrane</location>
    </subcellularLocation>
</comment>
<gene>
    <name evidence="12" type="primary">LOC100374047</name>
</gene>
<feature type="transmembrane region" description="Helical" evidence="8">
    <location>
        <begin position="262"/>
        <end position="288"/>
    </location>
</feature>
<accession>A0ABM0MVR0</accession>
<dbReference type="InterPro" id="IPR017871">
    <property type="entry name" value="ABC_transporter-like_CS"/>
</dbReference>
<feature type="domain" description="ABC transmembrane type-1" evidence="10">
    <location>
        <begin position="213"/>
        <end position="501"/>
    </location>
</feature>
<evidence type="ECO:0000313" key="12">
    <source>
        <dbReference type="RefSeq" id="XP_006824101.1"/>
    </source>
</evidence>
<evidence type="ECO:0000256" key="1">
    <source>
        <dbReference type="ARBA" id="ARBA00004370"/>
    </source>
</evidence>
<keyword evidence="6 8" id="KW-1133">Transmembrane helix</keyword>
<keyword evidence="5" id="KW-0067">ATP-binding</keyword>
<evidence type="ECO:0000259" key="9">
    <source>
        <dbReference type="PROSITE" id="PS50893"/>
    </source>
</evidence>
<dbReference type="Gene3D" id="1.20.1560.10">
    <property type="entry name" value="ABC transporter type 1, transmembrane domain"/>
    <property type="match status" value="1"/>
</dbReference>
<evidence type="ECO:0000256" key="6">
    <source>
        <dbReference type="ARBA" id="ARBA00022989"/>
    </source>
</evidence>
<dbReference type="PROSITE" id="PS00211">
    <property type="entry name" value="ABC_TRANSPORTER_1"/>
    <property type="match status" value="1"/>
</dbReference>
<evidence type="ECO:0000313" key="11">
    <source>
        <dbReference type="Proteomes" id="UP000694865"/>
    </source>
</evidence>
<proteinExistence type="predicted"/>
<organism evidence="11 12">
    <name type="scientific">Saccoglossus kowalevskii</name>
    <name type="common">Acorn worm</name>
    <dbReference type="NCBI Taxonomy" id="10224"/>
    <lineage>
        <taxon>Eukaryota</taxon>
        <taxon>Metazoa</taxon>
        <taxon>Hemichordata</taxon>
        <taxon>Enteropneusta</taxon>
        <taxon>Harrimaniidae</taxon>
        <taxon>Saccoglossus</taxon>
    </lineage>
</organism>
<dbReference type="PANTHER" id="PTHR24223:SF461">
    <property type="entry name" value="ATP-BINDING CASSETTE SUB-FAMILY C MEMBER SUR"/>
    <property type="match status" value="1"/>
</dbReference>
<feature type="transmembrane region" description="Helical" evidence="8">
    <location>
        <begin position="441"/>
        <end position="462"/>
    </location>
</feature>
<dbReference type="PROSITE" id="PS50929">
    <property type="entry name" value="ABC_TM1F"/>
    <property type="match status" value="1"/>
</dbReference>
<keyword evidence="4" id="KW-0547">Nucleotide-binding</keyword>
<keyword evidence="11" id="KW-1185">Reference proteome</keyword>
<dbReference type="RefSeq" id="XP_006824101.1">
    <property type="nucleotide sequence ID" value="XM_006824038.1"/>
</dbReference>
<dbReference type="PROSITE" id="PS50893">
    <property type="entry name" value="ABC_TRANSPORTER_2"/>
    <property type="match status" value="1"/>
</dbReference>
<dbReference type="CDD" id="cd18602">
    <property type="entry name" value="ABC_6TM_SUR1_D2_like"/>
    <property type="match status" value="1"/>
</dbReference>
<dbReference type="GeneID" id="100374047"/>
<dbReference type="Pfam" id="PF00664">
    <property type="entry name" value="ABC_membrane"/>
    <property type="match status" value="1"/>
</dbReference>
<dbReference type="SUPFAM" id="SSF90123">
    <property type="entry name" value="ABC transporter transmembrane region"/>
    <property type="match status" value="1"/>
</dbReference>
<keyword evidence="7 8" id="KW-0472">Membrane</keyword>
<dbReference type="InterPro" id="IPR027417">
    <property type="entry name" value="P-loop_NTPase"/>
</dbReference>
<evidence type="ECO:0000256" key="4">
    <source>
        <dbReference type="ARBA" id="ARBA00022741"/>
    </source>
</evidence>